<dbReference type="GO" id="GO:0006508">
    <property type="term" value="P:proteolysis"/>
    <property type="evidence" value="ECO:0007669"/>
    <property type="project" value="UniProtKB-KW"/>
</dbReference>
<evidence type="ECO:0000313" key="16">
    <source>
        <dbReference type="EMBL" id="KAK4883110.1"/>
    </source>
</evidence>
<dbReference type="EC" id="3.4.13.23" evidence="7"/>
<proteinExistence type="inferred from homology"/>
<dbReference type="GO" id="GO:0005737">
    <property type="term" value="C:cytoplasm"/>
    <property type="evidence" value="ECO:0007669"/>
    <property type="project" value="InterPro"/>
</dbReference>
<evidence type="ECO:0000256" key="13">
    <source>
        <dbReference type="ARBA" id="ARBA00047881"/>
    </source>
</evidence>
<dbReference type="PRINTS" id="PR00481">
    <property type="entry name" value="LAMNOPPTDASE"/>
</dbReference>
<protein>
    <recommendedName>
        <fullName evidence="2">Cytosol aminopeptidase</fullName>
        <ecNumber evidence="7">3.4.13.23</ecNumber>
    </recommendedName>
    <alternativeName>
        <fullName evidence="10">Cysteinylglycine-S-conjugate dipeptidase</fullName>
    </alternativeName>
    <alternativeName>
        <fullName evidence="11">Leucine aminopeptidase 3</fullName>
    </alternativeName>
    <alternativeName>
        <fullName evidence="9">Proline aminopeptidase</fullName>
    </alternativeName>
    <alternativeName>
        <fullName evidence="8">Prolyl aminopeptidase</fullName>
    </alternativeName>
</protein>
<sequence>MEAFVSRVDGHIKPGKTFIFWDLDENHTAVGLVGLGKKCKDIDRLECIDPDKEAVRVAAAAGCRALQEAGMSTIMVDDMDDPEAAGEGSTLGMWKFQECKSEQKTPPQICLLVQPYDGSEISVCWEKGVEKANAQNDARRLTDMPSNLMTPTLFATEIERLYRGLDIYVDVHEKDWIASKNMNAFLAVAKGSCESPKFLEITYNRCSGRPMVFVGKGVTFDSGGISIKPSKDMDQMRGDMGGAAACAAALKCIAMLNIRANIKLFIPVCENMPSGNATKPGDIVRAMNGKTIAINNTDAEGRLILADALSFANTFDPIWVMSVATLTGAMQVALGTAATGVFSSSNELYDILQNAGSLTGDRVWRFPLWKHYTDEITKDAAFDVNNIGKGVGGGSCTAAAFLNQFVCKTTPFMHLDIASVSGPATVIPYLYKGMTGRPTRTLIEFVKMQVKPF</sequence>
<dbReference type="GO" id="GO:0070006">
    <property type="term" value="F:metalloaminopeptidase activity"/>
    <property type="evidence" value="ECO:0007669"/>
    <property type="project" value="InterPro"/>
</dbReference>
<comment type="catalytic activity">
    <reaction evidence="13">
        <text>S-benzyl-L-cysteinylglycine + H2O = S-benzyl-L-cysteine + glycine</text>
        <dbReference type="Rhea" id="RHEA:62568"/>
        <dbReference type="ChEBI" id="CHEBI:15377"/>
        <dbReference type="ChEBI" id="CHEBI:57305"/>
        <dbReference type="ChEBI" id="CHEBI:145802"/>
        <dbReference type="ChEBI" id="CHEBI:145803"/>
    </reaction>
    <physiologicalReaction direction="left-to-right" evidence="13">
        <dbReference type="Rhea" id="RHEA:62569"/>
    </physiologicalReaction>
</comment>
<dbReference type="AlphaFoldDB" id="A0AAN7SS90"/>
<dbReference type="GO" id="GO:0030145">
    <property type="term" value="F:manganese ion binding"/>
    <property type="evidence" value="ECO:0007669"/>
    <property type="project" value="InterPro"/>
</dbReference>
<evidence type="ECO:0000256" key="12">
    <source>
        <dbReference type="ARBA" id="ARBA00045966"/>
    </source>
</evidence>
<evidence type="ECO:0000256" key="2">
    <source>
        <dbReference type="ARBA" id="ARBA00014190"/>
    </source>
</evidence>
<dbReference type="SUPFAM" id="SSF53187">
    <property type="entry name" value="Zn-dependent exopeptidases"/>
    <property type="match status" value="1"/>
</dbReference>
<evidence type="ECO:0000256" key="5">
    <source>
        <dbReference type="ARBA" id="ARBA00022801"/>
    </source>
</evidence>
<organism evidence="16 17">
    <name type="scientific">Aquatica leii</name>
    <dbReference type="NCBI Taxonomy" id="1421715"/>
    <lineage>
        <taxon>Eukaryota</taxon>
        <taxon>Metazoa</taxon>
        <taxon>Ecdysozoa</taxon>
        <taxon>Arthropoda</taxon>
        <taxon>Hexapoda</taxon>
        <taxon>Insecta</taxon>
        <taxon>Pterygota</taxon>
        <taxon>Neoptera</taxon>
        <taxon>Endopterygota</taxon>
        <taxon>Coleoptera</taxon>
        <taxon>Polyphaga</taxon>
        <taxon>Elateriformia</taxon>
        <taxon>Elateroidea</taxon>
        <taxon>Lampyridae</taxon>
        <taxon>Luciolinae</taxon>
        <taxon>Aquatica</taxon>
    </lineage>
</organism>
<dbReference type="Proteomes" id="UP001353858">
    <property type="component" value="Unassembled WGS sequence"/>
</dbReference>
<name>A0AAN7SS90_9COLE</name>
<keyword evidence="17" id="KW-1185">Reference proteome</keyword>
<dbReference type="Pfam" id="PF00883">
    <property type="entry name" value="Peptidase_M17"/>
    <property type="match status" value="1"/>
</dbReference>
<evidence type="ECO:0000256" key="7">
    <source>
        <dbReference type="ARBA" id="ARBA00023625"/>
    </source>
</evidence>
<comment type="function">
    <text evidence="12">Cytosolic metallopeptidase that catalyzes the removal of unsubstituted N-terminal hydrophobic amino acids from various peptides. The presence of Zn(2+) ions is essential for the peptidase activity, and the association with other cofactors can modulate the substrate spectificity of the enzyme. For instance, in the presence of Mn(2+), it displays a specific Cys-Gly hydrolyzing activity of Cys-Gly-S-conjugates. Involved in the metabolism of glutathione and in the degradation of glutathione S-conjugates, which may play a role in the control of the cell redox status.</text>
</comment>
<dbReference type="PANTHER" id="PTHR11963:SF23">
    <property type="entry name" value="CYTOSOL AMINOPEPTIDASE"/>
    <property type="match status" value="1"/>
</dbReference>
<dbReference type="Gene3D" id="3.40.220.10">
    <property type="entry name" value="Leucine Aminopeptidase, subunit E, domain 1"/>
    <property type="match status" value="1"/>
</dbReference>
<dbReference type="Pfam" id="PF02789">
    <property type="entry name" value="Peptidase_M17_N"/>
    <property type="match status" value="1"/>
</dbReference>
<comment type="similarity">
    <text evidence="1">Belongs to the peptidase M17 family.</text>
</comment>
<dbReference type="EMBL" id="JARPUR010000002">
    <property type="protein sequence ID" value="KAK4883110.1"/>
    <property type="molecule type" value="Genomic_DNA"/>
</dbReference>
<evidence type="ECO:0000256" key="3">
    <source>
        <dbReference type="ARBA" id="ARBA00022438"/>
    </source>
</evidence>
<evidence type="ECO:0000256" key="14">
    <source>
        <dbReference type="ARBA" id="ARBA00049107"/>
    </source>
</evidence>
<gene>
    <name evidence="16" type="ORF">RN001_006429</name>
</gene>
<dbReference type="PROSITE" id="PS00631">
    <property type="entry name" value="CYTOSOL_AP"/>
    <property type="match status" value="1"/>
</dbReference>
<dbReference type="SUPFAM" id="SSF52949">
    <property type="entry name" value="Macro domain-like"/>
    <property type="match status" value="1"/>
</dbReference>
<comment type="catalytic activity">
    <reaction evidence="14">
        <text>L-cysteinylglycine + H2O = L-cysteine + glycine</text>
        <dbReference type="Rhea" id="RHEA:28783"/>
        <dbReference type="ChEBI" id="CHEBI:15377"/>
        <dbReference type="ChEBI" id="CHEBI:35235"/>
        <dbReference type="ChEBI" id="CHEBI:57305"/>
        <dbReference type="ChEBI" id="CHEBI:61694"/>
    </reaction>
    <physiologicalReaction direction="left-to-right" evidence="14">
        <dbReference type="Rhea" id="RHEA:28784"/>
    </physiologicalReaction>
</comment>
<evidence type="ECO:0000256" key="11">
    <source>
        <dbReference type="ARBA" id="ARBA00031564"/>
    </source>
</evidence>
<keyword evidence="4" id="KW-0645">Protease</keyword>
<feature type="domain" description="Cytosol aminopeptidase" evidence="15">
    <location>
        <begin position="296"/>
        <end position="303"/>
    </location>
</feature>
<evidence type="ECO:0000256" key="1">
    <source>
        <dbReference type="ARBA" id="ARBA00009528"/>
    </source>
</evidence>
<evidence type="ECO:0000256" key="4">
    <source>
        <dbReference type="ARBA" id="ARBA00022670"/>
    </source>
</evidence>
<reference evidence="17" key="1">
    <citation type="submission" date="2023-01" db="EMBL/GenBank/DDBJ databases">
        <title>Key to firefly adult light organ development and bioluminescence: homeobox transcription factors regulate luciferase expression and transportation to peroxisome.</title>
        <authorList>
            <person name="Fu X."/>
        </authorList>
    </citation>
    <scope>NUCLEOTIDE SEQUENCE [LARGE SCALE GENOMIC DNA]</scope>
</reference>
<dbReference type="InterPro" id="IPR000819">
    <property type="entry name" value="Peptidase_M17_C"/>
</dbReference>
<evidence type="ECO:0000256" key="6">
    <source>
        <dbReference type="ARBA" id="ARBA00023511"/>
    </source>
</evidence>
<evidence type="ECO:0000256" key="10">
    <source>
        <dbReference type="ARBA" id="ARBA00030997"/>
    </source>
</evidence>
<accession>A0AAN7SS90</accession>
<dbReference type="InterPro" id="IPR043472">
    <property type="entry name" value="Macro_dom-like"/>
</dbReference>
<keyword evidence="3" id="KW-0031">Aminopeptidase</keyword>
<comment type="caution">
    <text evidence="16">The sequence shown here is derived from an EMBL/GenBank/DDBJ whole genome shotgun (WGS) entry which is preliminary data.</text>
</comment>
<dbReference type="InterPro" id="IPR011356">
    <property type="entry name" value="Leucine_aapep/pepB"/>
</dbReference>
<evidence type="ECO:0000256" key="9">
    <source>
        <dbReference type="ARBA" id="ARBA00030930"/>
    </source>
</evidence>
<dbReference type="InterPro" id="IPR008283">
    <property type="entry name" value="Peptidase_M17_N"/>
</dbReference>
<comment type="catalytic activity">
    <reaction evidence="6">
        <text>an S-substituted L-cysteinylglycine + H2O = an S-substituted L-cysteine + glycine</text>
        <dbReference type="Rhea" id="RHEA:60444"/>
        <dbReference type="ChEBI" id="CHEBI:15377"/>
        <dbReference type="ChEBI" id="CHEBI:57305"/>
        <dbReference type="ChEBI" id="CHEBI:58717"/>
        <dbReference type="ChEBI" id="CHEBI:143103"/>
        <dbReference type="EC" id="3.4.13.23"/>
    </reaction>
    <physiologicalReaction direction="left-to-right" evidence="6">
        <dbReference type="Rhea" id="RHEA:60445"/>
    </physiologicalReaction>
</comment>
<evidence type="ECO:0000313" key="17">
    <source>
        <dbReference type="Proteomes" id="UP001353858"/>
    </source>
</evidence>
<dbReference type="CDD" id="cd00433">
    <property type="entry name" value="Peptidase_M17"/>
    <property type="match status" value="1"/>
</dbReference>
<dbReference type="PANTHER" id="PTHR11963">
    <property type="entry name" value="LEUCINE AMINOPEPTIDASE-RELATED"/>
    <property type="match status" value="1"/>
</dbReference>
<evidence type="ECO:0000256" key="8">
    <source>
        <dbReference type="ARBA" id="ARBA00029605"/>
    </source>
</evidence>
<dbReference type="Gene3D" id="3.40.630.10">
    <property type="entry name" value="Zn peptidases"/>
    <property type="match status" value="1"/>
</dbReference>
<keyword evidence="5" id="KW-0378">Hydrolase</keyword>
<evidence type="ECO:0000259" key="15">
    <source>
        <dbReference type="PROSITE" id="PS00631"/>
    </source>
</evidence>